<keyword evidence="4" id="KW-1185">Reference proteome</keyword>
<dbReference type="EMBL" id="QMEY01000010">
    <property type="protein sequence ID" value="RBQ17884.1"/>
    <property type="molecule type" value="Genomic_DNA"/>
</dbReference>
<evidence type="ECO:0000313" key="4">
    <source>
        <dbReference type="Proteomes" id="UP000253303"/>
    </source>
</evidence>
<accession>A0A366LX38</accession>
<evidence type="ECO:0000256" key="1">
    <source>
        <dbReference type="SAM" id="MobiDB-lite"/>
    </source>
</evidence>
<evidence type="ECO:0000259" key="2">
    <source>
        <dbReference type="Pfam" id="PF00501"/>
    </source>
</evidence>
<feature type="compositionally biased region" description="Basic residues" evidence="1">
    <location>
        <begin position="25"/>
        <end position="39"/>
    </location>
</feature>
<dbReference type="AlphaFoldDB" id="A0A366LX38"/>
<comment type="caution">
    <text evidence="3">The sequence shown here is derived from an EMBL/GenBank/DDBJ whole genome shotgun (WGS) entry which is preliminary data.</text>
</comment>
<name>A0A366LX38_9ACTN</name>
<dbReference type="SUPFAM" id="SSF56801">
    <property type="entry name" value="Acetyl-CoA synthetase-like"/>
    <property type="match status" value="1"/>
</dbReference>
<reference evidence="3 4" key="1">
    <citation type="submission" date="2018-06" db="EMBL/GenBank/DDBJ databases">
        <title>Sphaerisporangium craniellae sp. nov., isolated from a marine sponge in the South China Sea.</title>
        <authorList>
            <person name="Li L."/>
        </authorList>
    </citation>
    <scope>NUCLEOTIDE SEQUENCE [LARGE SCALE GENOMIC DNA]</scope>
    <source>
        <strain evidence="3 4">LHW63015</strain>
    </source>
</reference>
<dbReference type="Pfam" id="PF00501">
    <property type="entry name" value="AMP-binding"/>
    <property type="match status" value="1"/>
</dbReference>
<dbReference type="PANTHER" id="PTHR43845">
    <property type="entry name" value="BLR5969 PROTEIN"/>
    <property type="match status" value="1"/>
</dbReference>
<evidence type="ECO:0000313" key="3">
    <source>
        <dbReference type="EMBL" id="RBQ17884.1"/>
    </source>
</evidence>
<sequence>MRGLPVRRRAVLVLRAGAGRGDRPRLRRPRPHAATRRHPGPLDRVPGRPCPPPRHPRAGDPVNAFSLTPAAAEPHLHVARRSLDRLRGVPALAGRYAGHGEPRTLDDLAALPALVKDDLNVALAHLRPTAERGATWLFQSGGSTGAPKVGYAPTGFYMHGVYEQWRPLDRDDVFVNAWGAGRMWGAHFLAAAFADLSGCQVIALGSVGRDEYGDWLSFFADREVTAFGGTPSVLRLWFAHARATGVKLPALRKVLWLGEAWHPQLDEDMAAVAPDARRWGMFGSTETWVAGTNTPQCPADVFHLLPSQLVGMDADGLLDFTTLDPDVLNPVLRYRTGDAGRFVTCTCGREDLALRILGRRDSVVQVRGLGLHVDDIVARAEREPGVIRAQVVINERQGRVASVDVLLLAGPGASPERLRQDLMASTFTISTAFQHDPESFRVSVVDELISNGRTGKTSGFVVREEP</sequence>
<dbReference type="Proteomes" id="UP000253303">
    <property type="component" value="Unassembled WGS sequence"/>
</dbReference>
<dbReference type="Gene3D" id="3.40.50.12780">
    <property type="entry name" value="N-terminal domain of ligase-like"/>
    <property type="match status" value="1"/>
</dbReference>
<dbReference type="InterPro" id="IPR042099">
    <property type="entry name" value="ANL_N_sf"/>
</dbReference>
<dbReference type="PANTHER" id="PTHR43845:SF1">
    <property type="entry name" value="BLR5969 PROTEIN"/>
    <property type="match status" value="1"/>
</dbReference>
<proteinExistence type="predicted"/>
<gene>
    <name evidence="3" type="ORF">DP939_22870</name>
</gene>
<feature type="domain" description="AMP-dependent synthetase/ligase" evidence="2">
    <location>
        <begin position="138"/>
        <end position="295"/>
    </location>
</feature>
<organism evidence="3 4">
    <name type="scientific">Spongiactinospora rosea</name>
    <dbReference type="NCBI Taxonomy" id="2248750"/>
    <lineage>
        <taxon>Bacteria</taxon>
        <taxon>Bacillati</taxon>
        <taxon>Actinomycetota</taxon>
        <taxon>Actinomycetes</taxon>
        <taxon>Streptosporangiales</taxon>
        <taxon>Streptosporangiaceae</taxon>
        <taxon>Spongiactinospora</taxon>
    </lineage>
</organism>
<protein>
    <recommendedName>
        <fullName evidence="2">AMP-dependent synthetase/ligase domain-containing protein</fullName>
    </recommendedName>
</protein>
<dbReference type="InterPro" id="IPR000873">
    <property type="entry name" value="AMP-dep_synth/lig_dom"/>
</dbReference>
<feature type="region of interest" description="Disordered" evidence="1">
    <location>
        <begin position="15"/>
        <end position="62"/>
    </location>
</feature>